<dbReference type="InterPro" id="IPR042240">
    <property type="entry name" value="CHASE_sf"/>
</dbReference>
<keyword evidence="5 7" id="KW-0472">Membrane</keyword>
<dbReference type="Pfam" id="PF03924">
    <property type="entry name" value="CHASE"/>
    <property type="match status" value="1"/>
</dbReference>
<evidence type="ECO:0000256" key="1">
    <source>
        <dbReference type="ARBA" id="ARBA00004370"/>
    </source>
</evidence>
<dbReference type="InterPro" id="IPR029787">
    <property type="entry name" value="Nucleotide_cyclase"/>
</dbReference>
<dbReference type="NCBIfam" id="TIGR00254">
    <property type="entry name" value="GGDEF"/>
    <property type="match status" value="1"/>
</dbReference>
<comment type="catalytic activity">
    <reaction evidence="6">
        <text>2 GTP = 3',3'-c-di-GMP + 2 diphosphate</text>
        <dbReference type="Rhea" id="RHEA:24898"/>
        <dbReference type="ChEBI" id="CHEBI:33019"/>
        <dbReference type="ChEBI" id="CHEBI:37565"/>
        <dbReference type="ChEBI" id="CHEBI:58805"/>
        <dbReference type="EC" id="2.7.7.65"/>
    </reaction>
</comment>
<evidence type="ECO:0000256" key="3">
    <source>
        <dbReference type="ARBA" id="ARBA00022692"/>
    </source>
</evidence>
<keyword evidence="3 7" id="KW-0812">Transmembrane</keyword>
<dbReference type="PROSITE" id="PS50839">
    <property type="entry name" value="CHASE"/>
    <property type="match status" value="1"/>
</dbReference>
<protein>
    <recommendedName>
        <fullName evidence="2">diguanylate cyclase</fullName>
        <ecNumber evidence="2">2.7.7.65</ecNumber>
    </recommendedName>
</protein>
<evidence type="ECO:0000313" key="10">
    <source>
        <dbReference type="EMBL" id="MCW8348577.1"/>
    </source>
</evidence>
<dbReference type="SMART" id="SM01079">
    <property type="entry name" value="CHASE"/>
    <property type="match status" value="1"/>
</dbReference>
<evidence type="ECO:0000256" key="6">
    <source>
        <dbReference type="ARBA" id="ARBA00034247"/>
    </source>
</evidence>
<dbReference type="GO" id="GO:1902201">
    <property type="term" value="P:negative regulation of bacterial-type flagellum-dependent cell motility"/>
    <property type="evidence" value="ECO:0007669"/>
    <property type="project" value="TreeGrafter"/>
</dbReference>
<evidence type="ECO:0000313" key="11">
    <source>
        <dbReference type="Proteomes" id="UP001155587"/>
    </source>
</evidence>
<dbReference type="CDD" id="cd01949">
    <property type="entry name" value="GGDEF"/>
    <property type="match status" value="1"/>
</dbReference>
<dbReference type="InterPro" id="IPR050469">
    <property type="entry name" value="Diguanylate_Cyclase"/>
</dbReference>
<dbReference type="SMART" id="SM00267">
    <property type="entry name" value="GGDEF"/>
    <property type="match status" value="1"/>
</dbReference>
<dbReference type="SUPFAM" id="SSF55073">
    <property type="entry name" value="Nucleotide cyclase"/>
    <property type="match status" value="1"/>
</dbReference>
<evidence type="ECO:0000256" key="5">
    <source>
        <dbReference type="ARBA" id="ARBA00023136"/>
    </source>
</evidence>
<accession>A0A9X3HZ82</accession>
<dbReference type="PANTHER" id="PTHR45138">
    <property type="entry name" value="REGULATORY COMPONENTS OF SENSORY TRANSDUCTION SYSTEM"/>
    <property type="match status" value="1"/>
</dbReference>
<dbReference type="RefSeq" id="WP_265677103.1">
    <property type="nucleotide sequence ID" value="NZ_JAKRRY010000041.1"/>
</dbReference>
<evidence type="ECO:0000256" key="2">
    <source>
        <dbReference type="ARBA" id="ARBA00012528"/>
    </source>
</evidence>
<dbReference type="InterPro" id="IPR043128">
    <property type="entry name" value="Rev_trsase/Diguanyl_cyclase"/>
</dbReference>
<comment type="caution">
    <text evidence="10">The sequence shown here is derived from an EMBL/GenBank/DDBJ whole genome shotgun (WGS) entry which is preliminary data.</text>
</comment>
<keyword evidence="4 7" id="KW-1133">Transmembrane helix</keyword>
<dbReference type="Gene3D" id="3.30.450.350">
    <property type="entry name" value="CHASE domain"/>
    <property type="match status" value="1"/>
</dbReference>
<evidence type="ECO:0000259" key="8">
    <source>
        <dbReference type="PROSITE" id="PS50839"/>
    </source>
</evidence>
<dbReference type="EC" id="2.7.7.65" evidence="2"/>
<evidence type="ECO:0000256" key="4">
    <source>
        <dbReference type="ARBA" id="ARBA00022989"/>
    </source>
</evidence>
<dbReference type="InterPro" id="IPR006189">
    <property type="entry name" value="CHASE_dom"/>
</dbReference>
<dbReference type="PROSITE" id="PS50887">
    <property type="entry name" value="GGDEF"/>
    <property type="match status" value="1"/>
</dbReference>
<evidence type="ECO:0000256" key="7">
    <source>
        <dbReference type="SAM" id="Phobius"/>
    </source>
</evidence>
<feature type="transmembrane region" description="Helical" evidence="7">
    <location>
        <begin position="20"/>
        <end position="40"/>
    </location>
</feature>
<feature type="transmembrane region" description="Helical" evidence="7">
    <location>
        <begin position="316"/>
        <end position="336"/>
    </location>
</feature>
<gene>
    <name evidence="10" type="ORF">MD535_21555</name>
</gene>
<proteinExistence type="predicted"/>
<keyword evidence="11" id="KW-1185">Reference proteome</keyword>
<dbReference type="InterPro" id="IPR000160">
    <property type="entry name" value="GGDEF_dom"/>
</dbReference>
<dbReference type="GO" id="GO:0043709">
    <property type="term" value="P:cell adhesion involved in single-species biofilm formation"/>
    <property type="evidence" value="ECO:0007669"/>
    <property type="project" value="TreeGrafter"/>
</dbReference>
<comment type="subcellular location">
    <subcellularLocation>
        <location evidence="1">Membrane</location>
    </subcellularLocation>
</comment>
<dbReference type="EMBL" id="JAKRRY010000041">
    <property type="protein sequence ID" value="MCW8348577.1"/>
    <property type="molecule type" value="Genomic_DNA"/>
</dbReference>
<dbReference type="GO" id="GO:0052621">
    <property type="term" value="F:diguanylate cyclase activity"/>
    <property type="evidence" value="ECO:0007669"/>
    <property type="project" value="UniProtKB-EC"/>
</dbReference>
<dbReference type="Pfam" id="PF00990">
    <property type="entry name" value="GGDEF"/>
    <property type="match status" value="1"/>
</dbReference>
<dbReference type="Proteomes" id="UP001155587">
    <property type="component" value="Unassembled WGS sequence"/>
</dbReference>
<dbReference type="GO" id="GO:0007165">
    <property type="term" value="P:signal transduction"/>
    <property type="evidence" value="ECO:0007669"/>
    <property type="project" value="UniProtKB-ARBA"/>
</dbReference>
<reference evidence="10" key="1">
    <citation type="submission" date="2022-02" db="EMBL/GenBank/DDBJ databases">
        <title>Vibrio sp. nov, a new bacterium isolated from seawater.</title>
        <authorList>
            <person name="Yuan Y."/>
        </authorList>
    </citation>
    <scope>NUCLEOTIDE SEQUENCE</scope>
    <source>
        <strain evidence="10">ZSDZ65</strain>
    </source>
</reference>
<name>A0A9X3HZ82_9VIBR</name>
<evidence type="ECO:0000259" key="9">
    <source>
        <dbReference type="PROSITE" id="PS50887"/>
    </source>
</evidence>
<feature type="domain" description="GGDEF" evidence="9">
    <location>
        <begin position="387"/>
        <end position="516"/>
    </location>
</feature>
<dbReference type="PANTHER" id="PTHR45138:SF9">
    <property type="entry name" value="DIGUANYLATE CYCLASE DGCM-RELATED"/>
    <property type="match status" value="1"/>
</dbReference>
<feature type="domain" description="CHASE" evidence="8">
    <location>
        <begin position="154"/>
        <end position="303"/>
    </location>
</feature>
<dbReference type="AlphaFoldDB" id="A0A9X3HZ82"/>
<organism evidence="10 11">
    <name type="scientific">Vibrio qingdaonensis</name>
    <dbReference type="NCBI Taxonomy" id="2829491"/>
    <lineage>
        <taxon>Bacteria</taxon>
        <taxon>Pseudomonadati</taxon>
        <taxon>Pseudomonadota</taxon>
        <taxon>Gammaproteobacteria</taxon>
        <taxon>Vibrionales</taxon>
        <taxon>Vibrionaceae</taxon>
        <taxon>Vibrio</taxon>
    </lineage>
</organism>
<sequence>MQYVRMGKGLNREDRGVKRYSVVVFSIGIAITIFITHLVYKGQQQLSKSNFDFLVQNQAENIKELVMLDVSLIGSGAGFYHATSPDSWNSFSSFARPIIAGSSSLIAMQWMKKVYPEQIDSHVARVKEHFPNYEIYTVPKDQPVTMGYILDNDEPIYVASDIYPVNTANLRALGYYSSRERVRRVITNTIKTGQPSLSDKIRLLQDGFDRSLPKQGMLVYHPVFEPGRKELRGVVIGVIRTTAYFQQIVARTAIGQAVGIQVVDMGFDAEDDPIMYRNQSWDSINGEVDAVVIDLYDRQWSIEFKRGSGISANDSFILLCVASGGFIISMLLGYVVQLMLREQRRLTKLVKRRTKDLQYLVERDPLTEVYNRRAFNRLAEYHIACHKPFSLAIIDVDSFKQINDQYGHVVGDEILIQVAVHIKENTYPDDMLFRLGGDEFAVISRCIDYAPLQRYLDGICESVRLLEWPGIDKTFNCTLSIGAAVYRGESLEKLLNRADEQLYISKEQGRDKANIV</sequence>
<dbReference type="Gene3D" id="3.30.70.270">
    <property type="match status" value="1"/>
</dbReference>
<dbReference type="GO" id="GO:0005886">
    <property type="term" value="C:plasma membrane"/>
    <property type="evidence" value="ECO:0007669"/>
    <property type="project" value="TreeGrafter"/>
</dbReference>